<dbReference type="PANTHER" id="PTHR42872:SF6">
    <property type="entry name" value="PROTEIN-GLUTAMATE METHYLESTERASE_PROTEIN-GLUTAMINE GLUTAMINASE"/>
    <property type="match status" value="1"/>
</dbReference>
<dbReference type="CDD" id="cd17541">
    <property type="entry name" value="REC_CheB-like"/>
    <property type="match status" value="1"/>
</dbReference>
<dbReference type="SUPFAM" id="SSF52172">
    <property type="entry name" value="CheY-like"/>
    <property type="match status" value="1"/>
</dbReference>
<evidence type="ECO:0000313" key="11">
    <source>
        <dbReference type="Proteomes" id="UP001595711"/>
    </source>
</evidence>
<keyword evidence="2 5" id="KW-0145">Chemotaxis</keyword>
<name>A0ABV7VEW8_9PROT</name>
<dbReference type="Gene3D" id="3.40.50.2300">
    <property type="match status" value="1"/>
</dbReference>
<dbReference type="PROSITE" id="PS50122">
    <property type="entry name" value="CHEB"/>
    <property type="match status" value="1"/>
</dbReference>
<protein>
    <recommendedName>
        <fullName evidence="5">Protein-glutamate methylesterase/protein-glutamine glutaminase</fullName>
        <ecNumber evidence="5">3.1.1.61</ecNumber>
        <ecNumber evidence="5">3.5.1.44</ecNumber>
    </recommendedName>
</protein>
<dbReference type="EC" id="3.5.1.44" evidence="5"/>
<feature type="modified residue" description="4-aspartylphosphate" evidence="5 7">
    <location>
        <position position="62"/>
    </location>
</feature>
<comment type="catalytic activity">
    <reaction evidence="5">
        <text>L-glutaminyl-[protein] + H2O = L-glutamyl-[protein] + NH4(+)</text>
        <dbReference type="Rhea" id="RHEA:16441"/>
        <dbReference type="Rhea" id="RHEA-COMP:10207"/>
        <dbReference type="Rhea" id="RHEA-COMP:10208"/>
        <dbReference type="ChEBI" id="CHEBI:15377"/>
        <dbReference type="ChEBI" id="CHEBI:28938"/>
        <dbReference type="ChEBI" id="CHEBI:29973"/>
        <dbReference type="ChEBI" id="CHEBI:30011"/>
        <dbReference type="EC" id="3.5.1.44"/>
    </reaction>
</comment>
<dbReference type="SMART" id="SM00448">
    <property type="entry name" value="REC"/>
    <property type="match status" value="1"/>
</dbReference>
<dbReference type="Pfam" id="PF00072">
    <property type="entry name" value="Response_reg"/>
    <property type="match status" value="1"/>
</dbReference>
<comment type="catalytic activity">
    <reaction evidence="4 5">
        <text>[protein]-L-glutamate 5-O-methyl ester + H2O = L-glutamyl-[protein] + methanol + H(+)</text>
        <dbReference type="Rhea" id="RHEA:23236"/>
        <dbReference type="Rhea" id="RHEA-COMP:10208"/>
        <dbReference type="Rhea" id="RHEA-COMP:10311"/>
        <dbReference type="ChEBI" id="CHEBI:15377"/>
        <dbReference type="ChEBI" id="CHEBI:15378"/>
        <dbReference type="ChEBI" id="CHEBI:17790"/>
        <dbReference type="ChEBI" id="CHEBI:29973"/>
        <dbReference type="ChEBI" id="CHEBI:82795"/>
        <dbReference type="EC" id="3.1.1.61"/>
    </reaction>
</comment>
<organism evidence="10 11">
    <name type="scientific">Ferrovibrio xuzhouensis</name>
    <dbReference type="NCBI Taxonomy" id="1576914"/>
    <lineage>
        <taxon>Bacteria</taxon>
        <taxon>Pseudomonadati</taxon>
        <taxon>Pseudomonadota</taxon>
        <taxon>Alphaproteobacteria</taxon>
        <taxon>Rhodospirillales</taxon>
        <taxon>Rhodospirillaceae</taxon>
        <taxon>Ferrovibrio</taxon>
    </lineage>
</organism>
<keyword evidence="3 5" id="KW-0378">Hydrolase</keyword>
<feature type="domain" description="Response regulatory" evidence="8">
    <location>
        <begin position="11"/>
        <end position="129"/>
    </location>
</feature>
<reference evidence="11" key="1">
    <citation type="journal article" date="2019" name="Int. J. Syst. Evol. Microbiol.">
        <title>The Global Catalogue of Microorganisms (GCM) 10K type strain sequencing project: providing services to taxonomists for standard genome sequencing and annotation.</title>
        <authorList>
            <consortium name="The Broad Institute Genomics Platform"/>
            <consortium name="The Broad Institute Genome Sequencing Center for Infectious Disease"/>
            <person name="Wu L."/>
            <person name="Ma J."/>
        </authorList>
    </citation>
    <scope>NUCLEOTIDE SEQUENCE [LARGE SCALE GENOMIC DNA]</scope>
    <source>
        <strain evidence="11">KCTC 42182</strain>
    </source>
</reference>
<evidence type="ECO:0000256" key="3">
    <source>
        <dbReference type="ARBA" id="ARBA00022801"/>
    </source>
</evidence>
<feature type="active site" evidence="5 6">
    <location>
        <position position="304"/>
    </location>
</feature>
<dbReference type="InterPro" id="IPR011006">
    <property type="entry name" value="CheY-like_superfamily"/>
</dbReference>
<evidence type="ECO:0000259" key="9">
    <source>
        <dbReference type="PROSITE" id="PS50122"/>
    </source>
</evidence>
<dbReference type="SUPFAM" id="SSF52738">
    <property type="entry name" value="Methylesterase CheB, C-terminal domain"/>
    <property type="match status" value="1"/>
</dbReference>
<dbReference type="CDD" id="cd16432">
    <property type="entry name" value="CheB_Rec"/>
    <property type="match status" value="1"/>
</dbReference>
<evidence type="ECO:0000256" key="5">
    <source>
        <dbReference type="HAMAP-Rule" id="MF_00099"/>
    </source>
</evidence>
<sequence>MTMGSGKRPIRVLVVEDSAVARLLLVDIISRDPRLEVAAAVESAEEALRILGSVRPDVISLDIRLPGMNGFEATRRVMAERPTPIVVVSASVESEDLKISMNALRAGALSVVEKPVSPVSAGYAAIAERLCRQLVIMSDVPVIRLSAGHRQPRPWISVQHASSRTGKAPSSLPAGSYRCLGIVASTGGPNAVATVLQGLGADYSLPVFLVQHITSSFLTGFVSWLKDTVSMPVVFATEGERPQAGHVYVSPPEHHLELVGDRLHISNEAPLDGQRPSGTRLLRSLALNHGPHAMAVVLTGMGDDGAAGLKAVRDEGGFTVAEDESTAVIYGMPAAAARLDAVCELLPLPAIGPRLRDMTRQEHSTHVR</sequence>
<dbReference type="PROSITE" id="PS50110">
    <property type="entry name" value="RESPONSE_REGULATORY"/>
    <property type="match status" value="1"/>
</dbReference>
<gene>
    <name evidence="5" type="primary">cheB</name>
    <name evidence="10" type="ORF">ACFOOQ_07375</name>
</gene>
<comment type="domain">
    <text evidence="5">Contains a C-terminal catalytic domain, and an N-terminal region which modulates catalytic activity.</text>
</comment>
<dbReference type="HAMAP" id="MF_00099">
    <property type="entry name" value="CheB_chemtxs"/>
    <property type="match status" value="1"/>
</dbReference>
<comment type="similarity">
    <text evidence="5">Belongs to the CheB family.</text>
</comment>
<comment type="caution">
    <text evidence="10">The sequence shown here is derived from an EMBL/GenBank/DDBJ whole genome shotgun (WGS) entry which is preliminary data.</text>
</comment>
<evidence type="ECO:0000256" key="2">
    <source>
        <dbReference type="ARBA" id="ARBA00022500"/>
    </source>
</evidence>
<feature type="domain" description="CheB-type methylesterase" evidence="9">
    <location>
        <begin position="173"/>
        <end position="362"/>
    </location>
</feature>
<dbReference type="InterPro" id="IPR008248">
    <property type="entry name" value="CheB-like"/>
</dbReference>
<comment type="PTM">
    <text evidence="5">Phosphorylated by CheA. Phosphorylation of the N-terminal regulatory domain activates the methylesterase activity.</text>
</comment>
<dbReference type="InterPro" id="IPR001789">
    <property type="entry name" value="Sig_transdc_resp-reg_receiver"/>
</dbReference>
<dbReference type="Pfam" id="PF01339">
    <property type="entry name" value="CheB_methylest"/>
    <property type="match status" value="1"/>
</dbReference>
<evidence type="ECO:0000313" key="10">
    <source>
        <dbReference type="EMBL" id="MFC3675357.1"/>
    </source>
</evidence>
<evidence type="ECO:0000256" key="1">
    <source>
        <dbReference type="ARBA" id="ARBA00022490"/>
    </source>
</evidence>
<comment type="function">
    <text evidence="5">Involved in chemotaxis. Part of a chemotaxis signal transduction system that modulates chemotaxis in response to various stimuli. Catalyzes the demethylation of specific methylglutamate residues introduced into the chemoreceptors (methyl-accepting chemotaxis proteins or MCP) by CheR. Also mediates the irreversible deamidation of specific glutamine residues to glutamic acid.</text>
</comment>
<dbReference type="EC" id="3.1.1.61" evidence="5"/>
<comment type="subcellular location">
    <subcellularLocation>
        <location evidence="5">Cytoplasm</location>
    </subcellularLocation>
</comment>
<accession>A0ABV7VEW8</accession>
<dbReference type="InterPro" id="IPR035909">
    <property type="entry name" value="CheB_C"/>
</dbReference>
<evidence type="ECO:0000256" key="6">
    <source>
        <dbReference type="PROSITE-ProRule" id="PRU00050"/>
    </source>
</evidence>
<dbReference type="InterPro" id="IPR000673">
    <property type="entry name" value="Sig_transdc_resp-reg_Me-estase"/>
</dbReference>
<keyword evidence="11" id="KW-1185">Reference proteome</keyword>
<evidence type="ECO:0000256" key="4">
    <source>
        <dbReference type="ARBA" id="ARBA00048267"/>
    </source>
</evidence>
<feature type="active site" evidence="5 6">
    <location>
        <position position="185"/>
    </location>
</feature>
<dbReference type="RefSeq" id="WP_379723776.1">
    <property type="nucleotide sequence ID" value="NZ_JBHRYJ010000001.1"/>
</dbReference>
<evidence type="ECO:0000259" key="8">
    <source>
        <dbReference type="PROSITE" id="PS50110"/>
    </source>
</evidence>
<keyword evidence="5 7" id="KW-0597">Phosphoprotein</keyword>
<dbReference type="PANTHER" id="PTHR42872">
    <property type="entry name" value="PROTEIN-GLUTAMATE METHYLESTERASE/PROTEIN-GLUTAMINE GLUTAMINASE"/>
    <property type="match status" value="1"/>
</dbReference>
<dbReference type="PIRSF" id="PIRSF000876">
    <property type="entry name" value="RR_chemtxs_CheB"/>
    <property type="match status" value="1"/>
</dbReference>
<dbReference type="Proteomes" id="UP001595711">
    <property type="component" value="Unassembled WGS sequence"/>
</dbReference>
<dbReference type="Gene3D" id="3.40.50.180">
    <property type="entry name" value="Methylesterase CheB, C-terminal domain"/>
    <property type="match status" value="1"/>
</dbReference>
<evidence type="ECO:0000256" key="7">
    <source>
        <dbReference type="PROSITE-ProRule" id="PRU00169"/>
    </source>
</evidence>
<proteinExistence type="inferred from homology"/>
<dbReference type="EMBL" id="JBHRYJ010000001">
    <property type="protein sequence ID" value="MFC3675357.1"/>
    <property type="molecule type" value="Genomic_DNA"/>
</dbReference>
<feature type="active site" evidence="5 6">
    <location>
        <position position="212"/>
    </location>
</feature>
<keyword evidence="1 5" id="KW-0963">Cytoplasm</keyword>